<proteinExistence type="predicted"/>
<reference evidence="2 3" key="1">
    <citation type="submission" date="2019-08" db="EMBL/GenBank/DDBJ databases">
        <title>In-depth cultivation of the pig gut microbiome towards novel bacterial diversity and tailored functional studies.</title>
        <authorList>
            <person name="Wylensek D."/>
            <person name="Hitch T.C.A."/>
            <person name="Clavel T."/>
        </authorList>
    </citation>
    <scope>NUCLEOTIDE SEQUENCE [LARGE SCALE GENOMIC DNA]</scope>
    <source>
        <strain evidence="2 3">WCA-389-WT-23B</strain>
    </source>
</reference>
<organism evidence="2 3">
    <name type="scientific">Eisenbergiella porci</name>
    <dbReference type="NCBI Taxonomy" id="2652274"/>
    <lineage>
        <taxon>Bacteria</taxon>
        <taxon>Bacillati</taxon>
        <taxon>Bacillota</taxon>
        <taxon>Clostridia</taxon>
        <taxon>Lachnospirales</taxon>
        <taxon>Lachnospiraceae</taxon>
        <taxon>Eisenbergiella</taxon>
    </lineage>
</organism>
<protein>
    <recommendedName>
        <fullName evidence="1">HD-CE domain-containing protein</fullName>
    </recommendedName>
</protein>
<keyword evidence="3" id="KW-1185">Reference proteome</keyword>
<evidence type="ECO:0000313" key="3">
    <source>
        <dbReference type="Proteomes" id="UP000436047"/>
    </source>
</evidence>
<dbReference type="Pfam" id="PF24391">
    <property type="entry name" value="HD-CE"/>
    <property type="match status" value="1"/>
</dbReference>
<feature type="domain" description="HD-CE" evidence="1">
    <location>
        <begin position="2"/>
        <end position="123"/>
    </location>
</feature>
<dbReference type="AlphaFoldDB" id="A0A6N7WBB9"/>
<dbReference type="EMBL" id="VUMI01000002">
    <property type="protein sequence ID" value="MSS87035.1"/>
    <property type="molecule type" value="Genomic_DNA"/>
</dbReference>
<gene>
    <name evidence="2" type="ORF">FYJ45_01305</name>
</gene>
<name>A0A6N7WBB9_9FIRM</name>
<accession>A0A6N7WBB9</accession>
<evidence type="ECO:0000259" key="1">
    <source>
        <dbReference type="Pfam" id="PF24391"/>
    </source>
</evidence>
<dbReference type="Proteomes" id="UP000436047">
    <property type="component" value="Unassembled WGS sequence"/>
</dbReference>
<evidence type="ECO:0000313" key="2">
    <source>
        <dbReference type="EMBL" id="MSS87035.1"/>
    </source>
</evidence>
<dbReference type="InterPro" id="IPR056471">
    <property type="entry name" value="HD-CE"/>
</dbReference>
<sequence length="131" mass="15266">MNAIELVLGRKRVKELSASDLWLLLECAYFHDTGMALSNEEIRELWTGNNEFKSFLYTAMETNDFDKKQAALYYKQMNDLLAGRKLSGPKIEFPLDWPVEMEKNITLLTGEFIRKNHPQKARENMESMSVQ</sequence>
<comment type="caution">
    <text evidence="2">The sequence shown here is derived from an EMBL/GenBank/DDBJ whole genome shotgun (WGS) entry which is preliminary data.</text>
</comment>